<feature type="transmembrane region" description="Helical" evidence="2">
    <location>
        <begin position="12"/>
        <end position="30"/>
    </location>
</feature>
<dbReference type="InParanoid" id="A0A2I1DJJ0"/>
<feature type="repeat" description="TPR" evidence="1">
    <location>
        <begin position="174"/>
        <end position="207"/>
    </location>
</feature>
<evidence type="ECO:0000256" key="2">
    <source>
        <dbReference type="SAM" id="Phobius"/>
    </source>
</evidence>
<dbReference type="InterPro" id="IPR013360">
    <property type="entry name" value="Pilus_4_PilW"/>
</dbReference>
<dbReference type="GO" id="GO:0045892">
    <property type="term" value="P:negative regulation of DNA-templated transcription"/>
    <property type="evidence" value="ECO:0007669"/>
    <property type="project" value="InterPro"/>
</dbReference>
<proteinExistence type="predicted"/>
<gene>
    <name evidence="3" type="ORF">B1757_12185</name>
</gene>
<evidence type="ECO:0000313" key="3">
    <source>
        <dbReference type="EMBL" id="PKY10034.1"/>
    </source>
</evidence>
<sequence>MSTRRTPLTLKIIIPAVLTATVLSGCGIFGSKNTAMTPDQQMAAFIAHEHKTRAQDQGLQAPADDGKAKAGIYTSLGTAYLQDGHPRQAIRELQKATQVDSNYANAYNVMGLAYEQLAQKALAKQAFEQALSLDGKNPEYHNNFGAFLVNTDDYQQAVAQLKMATDDPLYSTPQFAWTNLAQAYAGLKNLSAARDALNRALYLVPNYPPALQMLAEMDFQEGNATAAFSHLQVVLAQEPNNPDALLLAGQIAAQQGHSTEATSLWQRCVNAAPYSTAGKKAQQLLLQQS</sequence>
<feature type="repeat" description="TPR" evidence="1">
    <location>
        <begin position="104"/>
        <end position="137"/>
    </location>
</feature>
<dbReference type="SMART" id="SM00028">
    <property type="entry name" value="TPR"/>
    <property type="match status" value="5"/>
</dbReference>
<dbReference type="PROSITE" id="PS50005">
    <property type="entry name" value="TPR"/>
    <property type="match status" value="3"/>
</dbReference>
<keyword evidence="2" id="KW-0812">Transmembrane</keyword>
<dbReference type="InterPro" id="IPR044650">
    <property type="entry name" value="SRFR1-like"/>
</dbReference>
<keyword evidence="2" id="KW-1133">Transmembrane helix</keyword>
<evidence type="ECO:0000256" key="1">
    <source>
        <dbReference type="PROSITE-ProRule" id="PRU00339"/>
    </source>
</evidence>
<dbReference type="InterPro" id="IPR019734">
    <property type="entry name" value="TPR_rpt"/>
</dbReference>
<accession>A0A2I1DJJ0</accession>
<evidence type="ECO:0000313" key="4">
    <source>
        <dbReference type="Proteomes" id="UP000234329"/>
    </source>
</evidence>
<dbReference type="NCBIfam" id="TIGR02521">
    <property type="entry name" value="type_IV_pilW"/>
    <property type="match status" value="1"/>
</dbReference>
<dbReference type="InterPro" id="IPR011990">
    <property type="entry name" value="TPR-like_helical_dom_sf"/>
</dbReference>
<dbReference type="AlphaFoldDB" id="A0A2I1DJJ0"/>
<dbReference type="OrthoDB" id="5297236at2"/>
<name>A0A2I1DJJ0_9PROT</name>
<dbReference type="Pfam" id="PF13181">
    <property type="entry name" value="TPR_8"/>
    <property type="match status" value="3"/>
</dbReference>
<keyword evidence="1" id="KW-0802">TPR repeat</keyword>
<protein>
    <submittedName>
        <fullName evidence="3">Type IV pilus biogenesis/stability protein PilW</fullName>
    </submittedName>
</protein>
<dbReference type="EMBL" id="MXAV01000044">
    <property type="protein sequence ID" value="PKY10034.1"/>
    <property type="molecule type" value="Genomic_DNA"/>
</dbReference>
<dbReference type="PANTHER" id="PTHR44749:SF1">
    <property type="entry name" value="TETRATRICOPEPTIDE-LIKE HELICAL DOMAIN-CONTAINING PROTEIN"/>
    <property type="match status" value="1"/>
</dbReference>
<feature type="repeat" description="TPR" evidence="1">
    <location>
        <begin position="70"/>
        <end position="103"/>
    </location>
</feature>
<reference evidence="3 4" key="1">
    <citation type="submission" date="2017-03" db="EMBL/GenBank/DDBJ databases">
        <title>Draft genime sequence of the acidophilic sulfur-oxidizing bacterium Acidithiobacillus sp. SH, isolated from seawater.</title>
        <authorList>
            <person name="Sharmin S."/>
            <person name="Tokuhisa M."/>
            <person name="Kanao T."/>
            <person name="Kamimura K."/>
        </authorList>
    </citation>
    <scope>NUCLEOTIDE SEQUENCE [LARGE SCALE GENOMIC DNA]</scope>
    <source>
        <strain evidence="3 4">SH</strain>
    </source>
</reference>
<comment type="caution">
    <text evidence="3">The sequence shown here is derived from an EMBL/GenBank/DDBJ whole genome shotgun (WGS) entry which is preliminary data.</text>
</comment>
<keyword evidence="2" id="KW-0472">Membrane</keyword>
<organism evidence="3 4">
    <name type="scientific">Acidithiobacillus marinus</name>
    <dbReference type="NCBI Taxonomy" id="187490"/>
    <lineage>
        <taxon>Bacteria</taxon>
        <taxon>Pseudomonadati</taxon>
        <taxon>Pseudomonadota</taxon>
        <taxon>Acidithiobacillia</taxon>
        <taxon>Acidithiobacillales</taxon>
        <taxon>Acidithiobacillaceae</taxon>
        <taxon>Acidithiobacillus</taxon>
    </lineage>
</organism>
<dbReference type="RefSeq" id="WP_101538563.1">
    <property type="nucleotide sequence ID" value="NZ_MXAV01000044.1"/>
</dbReference>
<keyword evidence="4" id="KW-1185">Reference proteome</keyword>
<dbReference type="PROSITE" id="PS51257">
    <property type="entry name" value="PROKAR_LIPOPROTEIN"/>
    <property type="match status" value="1"/>
</dbReference>
<dbReference type="Gene3D" id="1.25.40.10">
    <property type="entry name" value="Tetratricopeptide repeat domain"/>
    <property type="match status" value="1"/>
</dbReference>
<dbReference type="SUPFAM" id="SSF81901">
    <property type="entry name" value="HCP-like"/>
    <property type="match status" value="1"/>
</dbReference>
<dbReference type="PANTHER" id="PTHR44749">
    <property type="entry name" value="SUPPRESSOR OF RPS4-RLD 1"/>
    <property type="match status" value="1"/>
</dbReference>
<dbReference type="Proteomes" id="UP000234329">
    <property type="component" value="Unassembled WGS sequence"/>
</dbReference>
<dbReference type="Pfam" id="PF14559">
    <property type="entry name" value="TPR_19"/>
    <property type="match status" value="1"/>
</dbReference>